<keyword evidence="5" id="KW-1133">Transmembrane helix</keyword>
<evidence type="ECO:0000256" key="8">
    <source>
        <dbReference type="ARBA" id="ARBA00023288"/>
    </source>
</evidence>
<evidence type="ECO:0000313" key="11">
    <source>
        <dbReference type="RefSeq" id="XP_046585704.1"/>
    </source>
</evidence>
<keyword evidence="2" id="KW-0336">GPI-anchor</keyword>
<dbReference type="PANTHER" id="PTHR33562">
    <property type="entry name" value="ATILLA, ISOFORM B-RELATED-RELATED"/>
    <property type="match status" value="1"/>
</dbReference>
<feature type="signal peptide" evidence="9">
    <location>
        <begin position="1"/>
        <end position="21"/>
    </location>
</feature>
<keyword evidence="4 9" id="KW-0732">Signal</keyword>
<evidence type="ECO:0000256" key="7">
    <source>
        <dbReference type="ARBA" id="ARBA00023180"/>
    </source>
</evidence>
<evidence type="ECO:0000256" key="9">
    <source>
        <dbReference type="SAM" id="SignalP"/>
    </source>
</evidence>
<name>A0ABM3FCG8_NEOLC</name>
<sequence length="144" mass="15798">MPGNILLWIILGFFGLEITEGQISCYQCNVDKARLSNDCSDPYVPSPLHHLLPCPETEPHHCLKAAIFYNNHHFTVRACMPSRSLDTYCAADKFASSFSGAEISCYYCEYDACNHSTPRVKPAGELALGLFAIVVLKSAGPIIG</sequence>
<dbReference type="RefSeq" id="XP_046585704.1">
    <property type="nucleotide sequence ID" value="XM_046729748.1"/>
</dbReference>
<dbReference type="GeneID" id="107223370"/>
<proteinExistence type="predicted"/>
<evidence type="ECO:0000256" key="3">
    <source>
        <dbReference type="ARBA" id="ARBA00022692"/>
    </source>
</evidence>
<evidence type="ECO:0000256" key="5">
    <source>
        <dbReference type="ARBA" id="ARBA00022989"/>
    </source>
</evidence>
<feature type="chain" id="PRO_5045239084" evidence="9">
    <location>
        <begin position="22"/>
        <end position="144"/>
    </location>
</feature>
<organism evidence="10 11">
    <name type="scientific">Neodiprion lecontei</name>
    <name type="common">Redheaded pine sawfly</name>
    <dbReference type="NCBI Taxonomy" id="441921"/>
    <lineage>
        <taxon>Eukaryota</taxon>
        <taxon>Metazoa</taxon>
        <taxon>Ecdysozoa</taxon>
        <taxon>Arthropoda</taxon>
        <taxon>Hexapoda</taxon>
        <taxon>Insecta</taxon>
        <taxon>Pterygota</taxon>
        <taxon>Neoptera</taxon>
        <taxon>Endopterygota</taxon>
        <taxon>Hymenoptera</taxon>
        <taxon>Tenthredinoidea</taxon>
        <taxon>Diprionidae</taxon>
        <taxon>Diprioninae</taxon>
        <taxon>Neodiprion</taxon>
    </lineage>
</organism>
<accession>A0ABM3FCG8</accession>
<dbReference type="Pfam" id="PF17064">
    <property type="entry name" value="QVR"/>
    <property type="match status" value="1"/>
</dbReference>
<dbReference type="Proteomes" id="UP000829291">
    <property type="component" value="Chromosome 1"/>
</dbReference>
<dbReference type="InterPro" id="IPR031424">
    <property type="entry name" value="QVR-like"/>
</dbReference>
<reference evidence="11" key="1">
    <citation type="submission" date="2025-08" db="UniProtKB">
        <authorList>
            <consortium name="RefSeq"/>
        </authorList>
    </citation>
    <scope>IDENTIFICATION</scope>
    <source>
        <tissue evidence="11">Thorax and Abdomen</tissue>
    </source>
</reference>
<keyword evidence="6" id="KW-0472">Membrane</keyword>
<keyword evidence="3" id="KW-0812">Transmembrane</keyword>
<evidence type="ECO:0000313" key="10">
    <source>
        <dbReference type="Proteomes" id="UP000829291"/>
    </source>
</evidence>
<evidence type="ECO:0000256" key="6">
    <source>
        <dbReference type="ARBA" id="ARBA00023136"/>
    </source>
</evidence>
<evidence type="ECO:0000256" key="4">
    <source>
        <dbReference type="ARBA" id="ARBA00022729"/>
    </source>
</evidence>
<comment type="subcellular location">
    <subcellularLocation>
        <location evidence="1">Membrane</location>
        <topology evidence="1">Lipid-anchor</topology>
        <topology evidence="1">GPI-anchor</topology>
    </subcellularLocation>
</comment>
<keyword evidence="8" id="KW-0449">Lipoprotein</keyword>
<keyword evidence="10" id="KW-1185">Reference proteome</keyword>
<evidence type="ECO:0000256" key="2">
    <source>
        <dbReference type="ARBA" id="ARBA00022622"/>
    </source>
</evidence>
<protein>
    <submittedName>
        <fullName evidence="11">Uncharacterized protein LOC107223370</fullName>
    </submittedName>
</protein>
<keyword evidence="7" id="KW-0325">Glycoprotein</keyword>
<dbReference type="InterPro" id="IPR050975">
    <property type="entry name" value="Sleep_regulator"/>
</dbReference>
<gene>
    <name evidence="11" type="primary">LOC107223370</name>
</gene>
<evidence type="ECO:0000256" key="1">
    <source>
        <dbReference type="ARBA" id="ARBA00004589"/>
    </source>
</evidence>